<evidence type="ECO:0000313" key="5">
    <source>
        <dbReference type="Proteomes" id="UP000008524"/>
    </source>
</evidence>
<feature type="repeat" description="TPR" evidence="3">
    <location>
        <begin position="85"/>
        <end position="118"/>
    </location>
</feature>
<dbReference type="RefSeq" id="XP_828745.1">
    <property type="nucleotide sequence ID" value="XM_823652.1"/>
</dbReference>
<reference evidence="4 5" key="2">
    <citation type="journal article" date="2005" name="Science">
        <title>The genome of the African trypanosome Trypanosoma brucei.</title>
        <authorList>
            <person name="Berriman M."/>
            <person name="Ghedin E."/>
            <person name="Hertz-Fowler C."/>
            <person name="Blandin G."/>
            <person name="Renauld H."/>
            <person name="Bartholomeu D.C."/>
            <person name="Lennard N.J."/>
            <person name="Caler E."/>
            <person name="Hamlin N.E."/>
            <person name="Haas B."/>
            <person name="Bohme U."/>
            <person name="Hannick L."/>
            <person name="Aslett M.A."/>
            <person name="Shallom J."/>
            <person name="Marcello L."/>
            <person name="Hou L."/>
            <person name="Wickstead B."/>
            <person name="Alsmark U.C."/>
            <person name="Arrowsmith C."/>
            <person name="Atkin R.J."/>
            <person name="Barron A.J."/>
            <person name="Bringaud F."/>
            <person name="Brooks K."/>
            <person name="Carrington M."/>
            <person name="Cherevach I."/>
            <person name="Chillingworth T.J."/>
            <person name="Churcher C."/>
            <person name="Clark L.N."/>
            <person name="Corton C.H."/>
            <person name="Cronin A."/>
            <person name="Davies R.M."/>
            <person name="Doggett J."/>
            <person name="Djikeng A."/>
            <person name="Feldblyum T."/>
            <person name="Field M.C."/>
            <person name="Fraser A."/>
            <person name="Goodhead I."/>
            <person name="Hance Z."/>
            <person name="Harper D."/>
            <person name="Harris B.R."/>
            <person name="Hauser H."/>
            <person name="Hostetler J."/>
            <person name="Ivens A."/>
            <person name="Jagels K."/>
            <person name="Johnson D."/>
            <person name="Johnson J."/>
            <person name="Jones K."/>
            <person name="Kerhornou A.X."/>
            <person name="Koo H."/>
            <person name="Larke N."/>
            <person name="Landfear S."/>
            <person name="Larkin C."/>
            <person name="Leech V."/>
            <person name="Line A."/>
            <person name="Lord A."/>
            <person name="Macleod A."/>
            <person name="Mooney P.J."/>
            <person name="Moule S."/>
            <person name="Martin D.M."/>
            <person name="Morgan G.W."/>
            <person name="Mungall K."/>
            <person name="Norbertczak H."/>
            <person name="Ormond D."/>
            <person name="Pai G."/>
            <person name="Peacock C.S."/>
            <person name="Peterson J."/>
            <person name="Quail M.A."/>
            <person name="Rabbinowitsch E."/>
            <person name="Rajandream M.A."/>
            <person name="Reitter C."/>
            <person name="Salzberg S.L."/>
            <person name="Sanders M."/>
            <person name="Schobel S."/>
            <person name="Sharp S."/>
            <person name="Simmonds M."/>
            <person name="Simpson A.J."/>
            <person name="Tallon L."/>
            <person name="Turner C.M."/>
            <person name="Tait A."/>
            <person name="Tivey A.R."/>
            <person name="Van Aken S."/>
            <person name="Walker D."/>
            <person name="Wanless D."/>
            <person name="Wang S."/>
            <person name="White B."/>
            <person name="White O."/>
            <person name="Whitehead S."/>
            <person name="Woodward J."/>
            <person name="Wortman J."/>
            <person name="Adams M.D."/>
            <person name="Embley T.M."/>
            <person name="Gull K."/>
            <person name="Ullu E."/>
            <person name="Barry J.D."/>
            <person name="Fairlamb A.H."/>
            <person name="Opperdoes F."/>
            <person name="Barrell B.G."/>
            <person name="Donelson J.E."/>
            <person name="Hall N."/>
            <person name="Fraser C.M."/>
            <person name="Melville S.E."/>
            <person name="El-Sayed N.M."/>
        </authorList>
    </citation>
    <scope>NUCLEOTIDE SEQUENCE [LARGE SCALE GENOMIC DNA]</scope>
    <source>
        <strain evidence="4 5">927/4 GUTat10.1</strain>
    </source>
</reference>
<proteinExistence type="predicted"/>
<dbReference type="SMART" id="SM00028">
    <property type="entry name" value="TPR"/>
    <property type="match status" value="3"/>
</dbReference>
<reference evidence="4 5" key="1">
    <citation type="journal article" date="2005" name="Science">
        <title>Comparative genomics of trypanosomatid parasitic protozoa.</title>
        <authorList>
            <person name="El-Sayed N.M."/>
            <person name="Myler P.J."/>
            <person name="Blandin G."/>
            <person name="Berriman M."/>
            <person name="Crabtree J."/>
            <person name="Aggarwal G."/>
            <person name="Caler E."/>
            <person name="Renauld H."/>
            <person name="Worthey E.A."/>
            <person name="Hertz-Fowler C."/>
            <person name="Ghedin E."/>
            <person name="Peacock C."/>
            <person name="Bartholomeu D.C."/>
            <person name="Haas B.J."/>
            <person name="Tran A.N."/>
            <person name="Wortman J.R."/>
            <person name="Alsmark U.C."/>
            <person name="Angiuoli S."/>
            <person name="Anupama A."/>
            <person name="Badger J."/>
            <person name="Bringaud F."/>
            <person name="Cadag E."/>
            <person name="Carlton J.M."/>
            <person name="Cerqueira G.C."/>
            <person name="Creasy T."/>
            <person name="Delcher A.L."/>
            <person name="Djikeng A."/>
            <person name="Embley T.M."/>
            <person name="Hauser C."/>
            <person name="Ivens A.C."/>
            <person name="Kummerfeld S.K."/>
            <person name="Pereira-Leal J.B."/>
            <person name="Nilsson D."/>
            <person name="Peterson J."/>
            <person name="Salzberg S.L."/>
            <person name="Shallom J."/>
            <person name="Silva J.C."/>
            <person name="Sundaram J."/>
            <person name="Westenberger S."/>
            <person name="White O."/>
            <person name="Melville S.E."/>
            <person name="Donelson J.E."/>
            <person name="Andersson B."/>
            <person name="Stuart K.D."/>
            <person name="Hall N."/>
        </authorList>
    </citation>
    <scope>NUCLEOTIDE SEQUENCE [LARGE SCALE GENOMIC DNA]</scope>
    <source>
        <strain evidence="4 5">927/4 GUTat10.1</strain>
    </source>
</reference>
<dbReference type="InterPro" id="IPR050498">
    <property type="entry name" value="Ycf3"/>
</dbReference>
<evidence type="ECO:0000256" key="1">
    <source>
        <dbReference type="ARBA" id="ARBA00022737"/>
    </source>
</evidence>
<dbReference type="OrthoDB" id="2335338at2759"/>
<feature type="repeat" description="TPR" evidence="3">
    <location>
        <begin position="196"/>
        <end position="229"/>
    </location>
</feature>
<dbReference type="AlphaFoldDB" id="Q384Z8"/>
<dbReference type="PANTHER" id="PTHR44858:SF18">
    <property type="entry name" value="TETRATRICOPEPTIDE REPEAT (TPR) PROTEIN"/>
    <property type="match status" value="1"/>
</dbReference>
<dbReference type="InterPro" id="IPR011990">
    <property type="entry name" value="TPR-like_helical_dom_sf"/>
</dbReference>
<protein>
    <submittedName>
        <fullName evidence="4">Uncharacterized protein</fullName>
    </submittedName>
</protein>
<name>Q384Z8_TRYB2</name>
<dbReference type="PANTHER" id="PTHR44858">
    <property type="entry name" value="TETRATRICOPEPTIDE REPEAT PROTEIN 6"/>
    <property type="match status" value="1"/>
</dbReference>
<dbReference type="EMBL" id="CH464491">
    <property type="protein sequence ID" value="EAN79633.1"/>
    <property type="molecule type" value="Genomic_DNA"/>
</dbReference>
<dbReference type="STRING" id="185431.Q384Z8"/>
<dbReference type="PROSITE" id="PS50005">
    <property type="entry name" value="TPR"/>
    <property type="match status" value="2"/>
</dbReference>
<dbReference type="InterPro" id="IPR019734">
    <property type="entry name" value="TPR_rpt"/>
</dbReference>
<dbReference type="InParanoid" id="Q384Z8"/>
<dbReference type="SUPFAM" id="SSF48452">
    <property type="entry name" value="TPR-like"/>
    <property type="match status" value="1"/>
</dbReference>
<dbReference type="eggNOG" id="ENOG502RXH0">
    <property type="taxonomic scope" value="Eukaryota"/>
</dbReference>
<gene>
    <name evidence="4" type="ORF">Tb11.02.4540</name>
</gene>
<accession>Q384Z8</accession>
<dbReference type="PaxDb" id="5691-EAN79633"/>
<dbReference type="GeneID" id="3665833"/>
<dbReference type="Proteomes" id="UP000008524">
    <property type="component" value="Chromosome 11"/>
</dbReference>
<keyword evidence="2 3" id="KW-0802">TPR repeat</keyword>
<evidence type="ECO:0000256" key="2">
    <source>
        <dbReference type="ARBA" id="ARBA00022803"/>
    </source>
</evidence>
<dbReference type="Pfam" id="PF14559">
    <property type="entry name" value="TPR_19"/>
    <property type="match status" value="1"/>
</dbReference>
<organism evidence="4 5">
    <name type="scientific">Trypanosoma brucei brucei (strain 927/4 GUTat10.1)</name>
    <dbReference type="NCBI Taxonomy" id="185431"/>
    <lineage>
        <taxon>Eukaryota</taxon>
        <taxon>Discoba</taxon>
        <taxon>Euglenozoa</taxon>
        <taxon>Kinetoplastea</taxon>
        <taxon>Metakinetoplastina</taxon>
        <taxon>Trypanosomatida</taxon>
        <taxon>Trypanosomatidae</taxon>
        <taxon>Trypanosoma</taxon>
    </lineage>
</organism>
<keyword evidence="5" id="KW-1185">Reference proteome</keyword>
<evidence type="ECO:0000256" key="3">
    <source>
        <dbReference type="PROSITE-ProRule" id="PRU00339"/>
    </source>
</evidence>
<dbReference type="Gene3D" id="1.25.40.10">
    <property type="entry name" value="Tetratricopeptide repeat domain"/>
    <property type="match status" value="2"/>
</dbReference>
<sequence length="398" mass="45205">MSPFYFGCLSHLTRNYTMAKRSKSSKERRARRKERKLLEARIKSSHEKCDEGLSLLEPTGRNAQPNYVKAMVALEAAIEIYEENTVAYFLLGECLRGQEEYEKAIERYSQCLEKDPLNIRAMEARAASYVASSNWSSAFVDYSSIINVEPDNDHAYNHRGLCILSTRVPGLRLLSSEFNQCVNDFKTAIRLNEANYYAWANLGRAYEEQGLLKEALQAYSSALRVKEEYHYAQLRRACLALRIVESSWKYDDEESSQPAATKRCDGASVVLPALKSLDDVKSEVLGELAAVDQRAYEEELLKAAIVDFQSLMAEGTDKLKYDPWLPLNLGSCFLLQKDINRAEEEFRLTSEIINARPQLVACGEAEPIQCAESLQAVLNLRVEVLKAIRGRRFLADRH</sequence>
<evidence type="ECO:0000313" key="4">
    <source>
        <dbReference type="EMBL" id="EAN79633.1"/>
    </source>
</evidence>
<keyword evidence="1" id="KW-0677">Repeat</keyword>
<dbReference type="KEGG" id="tbr:Tb11.02.4540"/>
<dbReference type="Pfam" id="PF13432">
    <property type="entry name" value="TPR_16"/>
    <property type="match status" value="1"/>
</dbReference>